<evidence type="ECO:0000313" key="2">
    <source>
        <dbReference type="EMBL" id="RIV17988.1"/>
    </source>
</evidence>
<evidence type="ECO:0000259" key="1">
    <source>
        <dbReference type="Pfam" id="PF07883"/>
    </source>
</evidence>
<dbReference type="EMBL" id="QXED01000014">
    <property type="protein sequence ID" value="RIV17988.1"/>
    <property type="molecule type" value="Genomic_DNA"/>
</dbReference>
<dbReference type="RefSeq" id="WP_119671488.1">
    <property type="nucleotide sequence ID" value="NZ_QXED01000014.1"/>
</dbReference>
<gene>
    <name evidence="2" type="ORF">DYU11_30240</name>
</gene>
<sequence>MTVSNGRIGFIITLGLLSLCLQVGKAQPTTTGTKPVTGSAIFPKGEKGSAQTFTGTVWVQSLVENDSIYQLVSGSVTFEPGARSFWHSHPSGQVLLVTDGIGYHQLEGKPRQVVRKGDVVKCPPNTPHWHGASADSPMTHIHIIPKTEKGIVRWLRAVTDAEYTGAR</sequence>
<accession>A0A418LXN8</accession>
<dbReference type="InterPro" id="IPR014710">
    <property type="entry name" value="RmlC-like_jellyroll"/>
</dbReference>
<feature type="domain" description="Cupin type-2" evidence="1">
    <location>
        <begin position="76"/>
        <end position="142"/>
    </location>
</feature>
<keyword evidence="3" id="KW-1185">Reference proteome</keyword>
<dbReference type="Pfam" id="PF07883">
    <property type="entry name" value="Cupin_2"/>
    <property type="match status" value="1"/>
</dbReference>
<dbReference type="CDD" id="cd02233">
    <property type="entry name" value="cupin_HNL-like"/>
    <property type="match status" value="1"/>
</dbReference>
<dbReference type="SUPFAM" id="SSF51182">
    <property type="entry name" value="RmlC-like cupins"/>
    <property type="match status" value="1"/>
</dbReference>
<dbReference type="OrthoDB" id="9802489at2"/>
<dbReference type="PANTHER" id="PTHR43698:SF1">
    <property type="entry name" value="BLL4564 PROTEIN"/>
    <property type="match status" value="1"/>
</dbReference>
<name>A0A418LXN8_9BACT</name>
<protein>
    <submittedName>
        <fullName evidence="2">Cupin domain-containing protein</fullName>
    </submittedName>
</protein>
<dbReference type="Proteomes" id="UP000283523">
    <property type="component" value="Unassembled WGS sequence"/>
</dbReference>
<proteinExistence type="predicted"/>
<dbReference type="InterPro" id="IPR011051">
    <property type="entry name" value="RmlC_Cupin_sf"/>
</dbReference>
<dbReference type="PANTHER" id="PTHR43698">
    <property type="entry name" value="RIBD C-TERMINAL DOMAIN CONTAINING PROTEIN"/>
    <property type="match status" value="1"/>
</dbReference>
<organism evidence="2 3">
    <name type="scientific">Fibrisoma montanum</name>
    <dbReference type="NCBI Taxonomy" id="2305895"/>
    <lineage>
        <taxon>Bacteria</taxon>
        <taxon>Pseudomonadati</taxon>
        <taxon>Bacteroidota</taxon>
        <taxon>Cytophagia</taxon>
        <taxon>Cytophagales</taxon>
        <taxon>Spirosomataceae</taxon>
        <taxon>Fibrisoma</taxon>
    </lineage>
</organism>
<dbReference type="InterPro" id="IPR047263">
    <property type="entry name" value="HNL-like_cupin"/>
</dbReference>
<dbReference type="InterPro" id="IPR013096">
    <property type="entry name" value="Cupin_2"/>
</dbReference>
<evidence type="ECO:0000313" key="3">
    <source>
        <dbReference type="Proteomes" id="UP000283523"/>
    </source>
</evidence>
<dbReference type="AlphaFoldDB" id="A0A418LXN8"/>
<reference evidence="2 3" key="1">
    <citation type="submission" date="2018-08" db="EMBL/GenBank/DDBJ databases">
        <title>Fibrisoma montanum sp. nov., isolated from Danxia mountain soil.</title>
        <authorList>
            <person name="Huang Y."/>
        </authorList>
    </citation>
    <scope>NUCLEOTIDE SEQUENCE [LARGE SCALE GENOMIC DNA]</scope>
    <source>
        <strain evidence="2 3">HYT19</strain>
    </source>
</reference>
<dbReference type="Gene3D" id="2.60.120.10">
    <property type="entry name" value="Jelly Rolls"/>
    <property type="match status" value="1"/>
</dbReference>
<comment type="caution">
    <text evidence="2">The sequence shown here is derived from an EMBL/GenBank/DDBJ whole genome shotgun (WGS) entry which is preliminary data.</text>
</comment>